<dbReference type="AlphaFoldDB" id="A0A444HAR2"/>
<proteinExistence type="predicted"/>
<dbReference type="Gene3D" id="1.10.10.60">
    <property type="entry name" value="Homeodomain-like"/>
    <property type="match status" value="1"/>
</dbReference>
<evidence type="ECO:0000313" key="6">
    <source>
        <dbReference type="Proteomes" id="UP000287527"/>
    </source>
</evidence>
<name>A0A444HAR2_9FLAO</name>
<evidence type="ECO:0000259" key="4">
    <source>
        <dbReference type="PROSITE" id="PS01124"/>
    </source>
</evidence>
<protein>
    <submittedName>
        <fullName evidence="5">AraC family transcriptional regulator</fullName>
    </submittedName>
</protein>
<evidence type="ECO:0000256" key="3">
    <source>
        <dbReference type="ARBA" id="ARBA00023163"/>
    </source>
</evidence>
<accession>A0A444HAR2</accession>
<dbReference type="Proteomes" id="UP000287527">
    <property type="component" value="Unassembled WGS sequence"/>
</dbReference>
<gene>
    <name evidence="5" type="ORF">EPI11_09080</name>
</gene>
<dbReference type="SMART" id="SM00342">
    <property type="entry name" value="HTH_ARAC"/>
    <property type="match status" value="1"/>
</dbReference>
<keyword evidence="2" id="KW-0238">DNA-binding</keyword>
<keyword evidence="6" id="KW-1185">Reference proteome</keyword>
<dbReference type="PANTHER" id="PTHR43280">
    <property type="entry name" value="ARAC-FAMILY TRANSCRIPTIONAL REGULATOR"/>
    <property type="match status" value="1"/>
</dbReference>
<dbReference type="PANTHER" id="PTHR43280:SF2">
    <property type="entry name" value="HTH-TYPE TRANSCRIPTIONAL REGULATOR EXSA"/>
    <property type="match status" value="1"/>
</dbReference>
<dbReference type="InterPro" id="IPR046532">
    <property type="entry name" value="DUF6597"/>
</dbReference>
<dbReference type="Pfam" id="PF12833">
    <property type="entry name" value="HTH_18"/>
    <property type="match status" value="1"/>
</dbReference>
<comment type="caution">
    <text evidence="5">The sequence shown here is derived from an EMBL/GenBank/DDBJ whole genome shotgun (WGS) entry which is preliminary data.</text>
</comment>
<dbReference type="Pfam" id="PF20240">
    <property type="entry name" value="DUF6597"/>
    <property type="match status" value="1"/>
</dbReference>
<dbReference type="GO" id="GO:0003700">
    <property type="term" value="F:DNA-binding transcription factor activity"/>
    <property type="evidence" value="ECO:0007669"/>
    <property type="project" value="InterPro"/>
</dbReference>
<dbReference type="SUPFAM" id="SSF46689">
    <property type="entry name" value="Homeodomain-like"/>
    <property type="match status" value="1"/>
</dbReference>
<reference evidence="5 6" key="1">
    <citation type="submission" date="2019-01" db="EMBL/GenBank/DDBJ databases">
        <title>Flavobacterium sp. nov.,isolated from freshwater.</title>
        <authorList>
            <person name="Zhang R."/>
            <person name="Du Z.-J."/>
        </authorList>
    </citation>
    <scope>NUCLEOTIDE SEQUENCE [LARGE SCALE GENOMIC DNA]</scope>
    <source>
        <strain evidence="5 6">1E403</strain>
    </source>
</reference>
<keyword evidence="1" id="KW-0805">Transcription regulation</keyword>
<dbReference type="OrthoDB" id="511992at2"/>
<feature type="domain" description="HTH araC/xylS-type" evidence="4">
    <location>
        <begin position="156"/>
        <end position="258"/>
    </location>
</feature>
<evidence type="ECO:0000313" key="5">
    <source>
        <dbReference type="EMBL" id="RWX00421.1"/>
    </source>
</evidence>
<evidence type="ECO:0000256" key="1">
    <source>
        <dbReference type="ARBA" id="ARBA00023015"/>
    </source>
</evidence>
<dbReference type="InterPro" id="IPR018060">
    <property type="entry name" value="HTH_AraC"/>
</dbReference>
<dbReference type="InterPro" id="IPR009057">
    <property type="entry name" value="Homeodomain-like_sf"/>
</dbReference>
<dbReference type="PROSITE" id="PS01124">
    <property type="entry name" value="HTH_ARAC_FAMILY_2"/>
    <property type="match status" value="1"/>
</dbReference>
<keyword evidence="3" id="KW-0804">Transcription</keyword>
<evidence type="ECO:0000256" key="2">
    <source>
        <dbReference type="ARBA" id="ARBA00023125"/>
    </source>
</evidence>
<organism evidence="5 6">
    <name type="scientific">Flavobacterium cerinum</name>
    <dbReference type="NCBI Taxonomy" id="2502784"/>
    <lineage>
        <taxon>Bacteria</taxon>
        <taxon>Pseudomonadati</taxon>
        <taxon>Bacteroidota</taxon>
        <taxon>Flavobacteriia</taxon>
        <taxon>Flavobacteriales</taxon>
        <taxon>Flavobacteriaceae</taxon>
        <taxon>Flavobacterium</taxon>
    </lineage>
</organism>
<dbReference type="RefSeq" id="WP_128389650.1">
    <property type="nucleotide sequence ID" value="NZ_SBII01000005.1"/>
</dbReference>
<sequence length="271" mass="31373">MDYKVYAPADALKPYVRYFWSLQSTTTYFTSQSFRTMADGCPGLIFQQADNGLFYQSDKQLPETFLYGQSTKFGEFSLKGTFNTIGVFFYPSALKLLFGINAQEFTDSCFDVDDEARKHGFYLSEQLSEAPSIPERIMILSAYLLFQIKNNVHHKNEIIGYALSMIMKSGGNISLKELQEKAQMTERTFERKFKEYVGISPKLFTRICRFQASLCQIRHNSFEKLSDIAFENDYSDQSHFIRSFKEFTGFSPNQYQIKSNEIVENLSQIIK</sequence>
<dbReference type="EMBL" id="SBII01000005">
    <property type="protein sequence ID" value="RWX00421.1"/>
    <property type="molecule type" value="Genomic_DNA"/>
</dbReference>
<dbReference type="GO" id="GO:0043565">
    <property type="term" value="F:sequence-specific DNA binding"/>
    <property type="evidence" value="ECO:0007669"/>
    <property type="project" value="InterPro"/>
</dbReference>